<feature type="chain" id="PRO_5013268582" evidence="1">
    <location>
        <begin position="27"/>
        <end position="177"/>
    </location>
</feature>
<keyword evidence="1" id="KW-0732">Signal</keyword>
<name>A0A1M5RUV2_9BRAD</name>
<dbReference type="OrthoDB" id="7174015at2"/>
<dbReference type="Proteomes" id="UP000190675">
    <property type="component" value="Chromosome I"/>
</dbReference>
<evidence type="ECO:0000313" key="3">
    <source>
        <dbReference type="Proteomes" id="UP000190675"/>
    </source>
</evidence>
<evidence type="ECO:0000313" key="2">
    <source>
        <dbReference type="EMBL" id="SHH29931.1"/>
    </source>
</evidence>
<dbReference type="Gene3D" id="3.10.450.50">
    <property type="match status" value="1"/>
</dbReference>
<dbReference type="PROSITE" id="PS51318">
    <property type="entry name" value="TAT"/>
    <property type="match status" value="1"/>
</dbReference>
<organism evidence="2 3">
    <name type="scientific">Bradyrhizobium erythrophlei</name>
    <dbReference type="NCBI Taxonomy" id="1437360"/>
    <lineage>
        <taxon>Bacteria</taxon>
        <taxon>Pseudomonadati</taxon>
        <taxon>Pseudomonadota</taxon>
        <taxon>Alphaproteobacteria</taxon>
        <taxon>Hyphomicrobiales</taxon>
        <taxon>Nitrobacteraceae</taxon>
        <taxon>Bradyrhizobium</taxon>
    </lineage>
</organism>
<reference evidence="2 3" key="1">
    <citation type="submission" date="2016-11" db="EMBL/GenBank/DDBJ databases">
        <authorList>
            <person name="Jaros S."/>
            <person name="Januszkiewicz K."/>
            <person name="Wedrychowicz H."/>
        </authorList>
    </citation>
    <scope>NUCLEOTIDE SEQUENCE [LARGE SCALE GENOMIC DNA]</scope>
    <source>
        <strain evidence="2 3">GAS242</strain>
    </source>
</reference>
<proteinExistence type="predicted"/>
<gene>
    <name evidence="2" type="ORF">SAMN05444169_6774</name>
</gene>
<dbReference type="AlphaFoldDB" id="A0A1M5RUV2"/>
<dbReference type="RefSeq" id="WP_079569781.1">
    <property type="nucleotide sequence ID" value="NZ_LT670818.1"/>
</dbReference>
<protein>
    <submittedName>
        <fullName evidence="2">Uncharacterized protein</fullName>
    </submittedName>
</protein>
<accession>A0A1M5RUV2</accession>
<feature type="signal peptide" evidence="1">
    <location>
        <begin position="1"/>
        <end position="26"/>
    </location>
</feature>
<sequence>MITRRTLLLTGTAGLSAAALSRFARAAPPLANDPVAIVNAVYARAAKGEGDGGGAFIIENKAARARYLSKALVALWAKADAHTPKGDVGPIDFDPVTNSQEPDVKSFSVTAEKLEADKAVIAVTIVGRGAPRKNPADNAIRYIFMRDDGQWKIDDISGASDGEPWSIRGMLTESLKS</sequence>
<evidence type="ECO:0000256" key="1">
    <source>
        <dbReference type="SAM" id="SignalP"/>
    </source>
</evidence>
<dbReference type="InterPro" id="IPR006311">
    <property type="entry name" value="TAT_signal"/>
</dbReference>
<dbReference type="EMBL" id="LT670818">
    <property type="protein sequence ID" value="SHH29931.1"/>
    <property type="molecule type" value="Genomic_DNA"/>
</dbReference>